<feature type="region of interest" description="Disordered" evidence="3">
    <location>
        <begin position="610"/>
        <end position="648"/>
    </location>
</feature>
<dbReference type="EMBL" id="KI394524">
    <property type="protein sequence ID" value="ERN02599.1"/>
    <property type="molecule type" value="Genomic_DNA"/>
</dbReference>
<dbReference type="FunFam" id="3.30.70.330:FF:000187">
    <property type="entry name" value="Heterogeneous nuclear ribonucleoprotein Q"/>
    <property type="match status" value="1"/>
</dbReference>
<feature type="domain" description="RRM" evidence="4">
    <location>
        <begin position="334"/>
        <end position="419"/>
    </location>
</feature>
<feature type="compositionally biased region" description="Acidic residues" evidence="3">
    <location>
        <begin position="199"/>
        <end position="227"/>
    </location>
</feature>
<dbReference type="PROSITE" id="PS50102">
    <property type="entry name" value="RRM"/>
    <property type="match status" value="3"/>
</dbReference>
<evidence type="ECO:0000313" key="6">
    <source>
        <dbReference type="Proteomes" id="UP000017836"/>
    </source>
</evidence>
<feature type="compositionally biased region" description="Basic and acidic residues" evidence="3">
    <location>
        <begin position="111"/>
        <end position="198"/>
    </location>
</feature>
<dbReference type="InterPro" id="IPR000504">
    <property type="entry name" value="RRM_dom"/>
</dbReference>
<feature type="compositionally biased region" description="Low complexity" evidence="3">
    <location>
        <begin position="687"/>
        <end position="696"/>
    </location>
</feature>
<feature type="compositionally biased region" description="Basic and acidic residues" evidence="3">
    <location>
        <begin position="31"/>
        <end position="49"/>
    </location>
</feature>
<dbReference type="Pfam" id="PF00076">
    <property type="entry name" value="RRM_1"/>
    <property type="match status" value="3"/>
</dbReference>
<keyword evidence="6" id="KW-1185">Reference proteome</keyword>
<feature type="compositionally biased region" description="Basic and acidic residues" evidence="3">
    <location>
        <begin position="58"/>
        <end position="68"/>
    </location>
</feature>
<dbReference type="InterPro" id="IPR035979">
    <property type="entry name" value="RBD_domain_sf"/>
</dbReference>
<accession>W1P4L8</accession>
<dbReference type="HOGENOM" id="CLU_015879_0_0_1"/>
<dbReference type="STRING" id="13333.W1P4L8"/>
<dbReference type="OMA" id="CHTDAML"/>
<dbReference type="GO" id="GO:0003729">
    <property type="term" value="F:mRNA binding"/>
    <property type="evidence" value="ECO:0000318"/>
    <property type="project" value="GO_Central"/>
</dbReference>
<feature type="domain" description="RRM" evidence="4">
    <location>
        <begin position="432"/>
        <end position="502"/>
    </location>
</feature>
<keyword evidence="1 2" id="KW-0694">RNA-binding</keyword>
<feature type="region of interest" description="Disordered" evidence="3">
    <location>
        <begin position="671"/>
        <end position="696"/>
    </location>
</feature>
<dbReference type="SUPFAM" id="SSF54928">
    <property type="entry name" value="RNA-binding domain, RBD"/>
    <property type="match status" value="2"/>
</dbReference>
<dbReference type="GO" id="GO:0005634">
    <property type="term" value="C:nucleus"/>
    <property type="evidence" value="ECO:0000318"/>
    <property type="project" value="GO_Central"/>
</dbReference>
<name>W1P4L8_AMBTC</name>
<organism evidence="5 6">
    <name type="scientific">Amborella trichopoda</name>
    <dbReference type="NCBI Taxonomy" id="13333"/>
    <lineage>
        <taxon>Eukaryota</taxon>
        <taxon>Viridiplantae</taxon>
        <taxon>Streptophyta</taxon>
        <taxon>Embryophyta</taxon>
        <taxon>Tracheophyta</taxon>
        <taxon>Spermatophyta</taxon>
        <taxon>Magnoliopsida</taxon>
        <taxon>Amborellales</taxon>
        <taxon>Amborellaceae</taxon>
        <taxon>Amborella</taxon>
    </lineage>
</organism>
<feature type="domain" description="RRM" evidence="4">
    <location>
        <begin position="254"/>
        <end position="332"/>
    </location>
</feature>
<dbReference type="eggNOG" id="KOG0117">
    <property type="taxonomic scope" value="Eukaryota"/>
</dbReference>
<dbReference type="InterPro" id="IPR012677">
    <property type="entry name" value="Nucleotide-bd_a/b_plait_sf"/>
</dbReference>
<evidence type="ECO:0000256" key="3">
    <source>
        <dbReference type="SAM" id="MobiDB-lite"/>
    </source>
</evidence>
<feature type="region of interest" description="Disordered" evidence="3">
    <location>
        <begin position="27"/>
        <end position="227"/>
    </location>
</feature>
<feature type="compositionally biased region" description="Low complexity" evidence="3">
    <location>
        <begin position="99"/>
        <end position="108"/>
    </location>
</feature>
<dbReference type="AlphaFoldDB" id="W1P4L8"/>
<dbReference type="Proteomes" id="UP000017836">
    <property type="component" value="Unassembled WGS sequence"/>
</dbReference>
<gene>
    <name evidence="5" type="ORF">AMTR_s00087p00144100</name>
</gene>
<dbReference type="PANTHER" id="PTHR21245">
    <property type="entry name" value="HETEROGENEOUS NUCLEAR RIBONUCLEOPROTEIN"/>
    <property type="match status" value="1"/>
</dbReference>
<proteinExistence type="predicted"/>
<reference evidence="6" key="1">
    <citation type="journal article" date="2013" name="Science">
        <title>The Amborella genome and the evolution of flowering plants.</title>
        <authorList>
            <consortium name="Amborella Genome Project"/>
        </authorList>
    </citation>
    <scope>NUCLEOTIDE SEQUENCE [LARGE SCALE GENOMIC DNA]</scope>
</reference>
<dbReference type="CDD" id="cd00590">
    <property type="entry name" value="RRM_SF"/>
    <property type="match status" value="3"/>
</dbReference>
<dbReference type="SMART" id="SM00360">
    <property type="entry name" value="RRM"/>
    <property type="match status" value="3"/>
</dbReference>
<evidence type="ECO:0000313" key="5">
    <source>
        <dbReference type="EMBL" id="ERN02599.1"/>
    </source>
</evidence>
<dbReference type="Gramene" id="ERN02599">
    <property type="protein sequence ID" value="ERN02599"/>
    <property type="gene ID" value="AMTR_s00087p00144100"/>
</dbReference>
<protein>
    <recommendedName>
        <fullName evidence="4">RRM domain-containing protein</fullName>
    </recommendedName>
</protein>
<evidence type="ECO:0000256" key="1">
    <source>
        <dbReference type="ARBA" id="ARBA00022884"/>
    </source>
</evidence>
<sequence length="793" mass="88792">MKTKDTEATKIGASKKTVVNKIGAMKKKTVVKRDSDKSSPSIELKKNTDAKQGLTEDANPKFETKGKENLSTPDGVARGTVSYVGFPAPKSAEKKPTPKSKSPAASKANPKKLEPNKPKPQESSKKIDGATSKKEVSKPAFKSDKVEETQESDDKDKVEGLQNAHDTKDSAHDAVKVERDEENEDTKTEDGHAYHEDAIDGLDEMVEYEEPEGFEEPGDDEGDVDEGDEAGEMEAEQEIEMKEVMKERQLKKEQEIFVGGLDKDAVEDDLKKAFEKIGEVVEVRLLKNHITNKNKGFAFVKFATKEQASRAVSELKNPVIRGKRCGVAPSEDNDTLFLGNICNTWTKEAIKKKLMEYGVDGVETITLVADPQHEGLSKGFAFVEFSCHMDAMNAYKRLQQPDVIFGHPERTAKVAFAEPLREPDQEVMAQVKSVFVDGLPPHWDEDRVREQMKYYGEIERVVLARNMPTAKRRDFGFVNFTTHDSAVACIEALNSTELVDGKNKVKTRARLANPLPKTPAVKGGMRGGFRIGSGMRSRFGRGFDYGRRAFYHTGYQRGRGFYPRGRGRGGRFSYSDDHMNTSFSEFHGQRGGGRGPSRGGHVAYHEEFGTQGPISRAGPDRPRRVSFDGVNDRPFPPRPEFPPQEDFDRTFSDRYYSDDFYAFDGMSHGRKRPYSSMGQDPGYSEPGSRSGLRGRYGYPDAAPSRTRYQVHIHLCIEVTVHQEAAIIIKSIVWSLVSWKLAQEIYAEMLNDNSLFDLCDGCGFIYLCFTFTKAIERAKWETNNHPKSDIPLSS</sequence>
<evidence type="ECO:0000259" key="4">
    <source>
        <dbReference type="PROSITE" id="PS50102"/>
    </source>
</evidence>
<evidence type="ECO:0000256" key="2">
    <source>
        <dbReference type="PROSITE-ProRule" id="PRU00176"/>
    </source>
</evidence>
<dbReference type="Gene3D" id="3.30.70.330">
    <property type="match status" value="3"/>
</dbReference>